<feature type="transmembrane region" description="Helical" evidence="2">
    <location>
        <begin position="697"/>
        <end position="714"/>
    </location>
</feature>
<feature type="compositionally biased region" description="Low complexity" evidence="1">
    <location>
        <begin position="526"/>
        <end position="576"/>
    </location>
</feature>
<dbReference type="Pfam" id="PF09362">
    <property type="entry name" value="DUF1996"/>
    <property type="match status" value="1"/>
</dbReference>
<feature type="domain" description="DUF1996" evidence="3">
    <location>
        <begin position="238"/>
        <end position="469"/>
    </location>
</feature>
<keyword evidence="2" id="KW-0472">Membrane</keyword>
<dbReference type="PANTHER" id="PTHR43662:SF3">
    <property type="entry name" value="DOMAIN PROTEIN, PUTATIVE (AFU_ORTHOLOGUE AFUA_6G11970)-RELATED"/>
    <property type="match status" value="1"/>
</dbReference>
<feature type="compositionally biased region" description="Low complexity" evidence="1">
    <location>
        <begin position="605"/>
        <end position="616"/>
    </location>
</feature>
<feature type="region of interest" description="Disordered" evidence="1">
    <location>
        <begin position="128"/>
        <end position="192"/>
    </location>
</feature>
<evidence type="ECO:0000313" key="4">
    <source>
        <dbReference type="EMBL" id="GAA3037972.1"/>
    </source>
</evidence>
<feature type="compositionally biased region" description="Low complexity" evidence="1">
    <location>
        <begin position="497"/>
        <end position="510"/>
    </location>
</feature>
<feature type="compositionally biased region" description="Gly residues" evidence="1">
    <location>
        <begin position="577"/>
        <end position="599"/>
    </location>
</feature>
<dbReference type="PANTHER" id="PTHR43662">
    <property type="match status" value="1"/>
</dbReference>
<feature type="region of interest" description="Disordered" evidence="1">
    <location>
        <begin position="487"/>
        <end position="687"/>
    </location>
</feature>
<proteinExistence type="predicted"/>
<feature type="compositionally biased region" description="Low complexity" evidence="1">
    <location>
        <begin position="626"/>
        <end position="649"/>
    </location>
</feature>
<reference evidence="5" key="1">
    <citation type="journal article" date="2019" name="Int. J. Syst. Evol. Microbiol.">
        <title>The Global Catalogue of Microorganisms (GCM) 10K type strain sequencing project: providing services to taxonomists for standard genome sequencing and annotation.</title>
        <authorList>
            <consortium name="The Broad Institute Genomics Platform"/>
            <consortium name="The Broad Institute Genome Sequencing Center for Infectious Disease"/>
            <person name="Wu L."/>
            <person name="Ma J."/>
        </authorList>
    </citation>
    <scope>NUCLEOTIDE SEQUENCE [LARGE SCALE GENOMIC DNA]</scope>
    <source>
        <strain evidence="5">JCM 9091</strain>
    </source>
</reference>
<accession>A0ABP6LD62</accession>
<evidence type="ECO:0000256" key="1">
    <source>
        <dbReference type="SAM" id="MobiDB-lite"/>
    </source>
</evidence>
<name>A0ABP6LD62_9ACTN</name>
<dbReference type="InterPro" id="IPR018535">
    <property type="entry name" value="DUF1996"/>
</dbReference>
<evidence type="ECO:0000313" key="5">
    <source>
        <dbReference type="Proteomes" id="UP001501532"/>
    </source>
</evidence>
<dbReference type="Proteomes" id="UP001501532">
    <property type="component" value="Unassembled WGS sequence"/>
</dbReference>
<dbReference type="EMBL" id="BAAAUF010000016">
    <property type="protein sequence ID" value="GAA3037972.1"/>
    <property type="molecule type" value="Genomic_DNA"/>
</dbReference>
<feature type="compositionally biased region" description="Gly residues" evidence="1">
    <location>
        <begin position="511"/>
        <end position="525"/>
    </location>
</feature>
<keyword evidence="2" id="KW-1133">Transmembrane helix</keyword>
<evidence type="ECO:0000259" key="3">
    <source>
        <dbReference type="Pfam" id="PF09362"/>
    </source>
</evidence>
<gene>
    <name evidence="4" type="ORF">GCM10010448_20470</name>
</gene>
<keyword evidence="2" id="KW-0812">Transmembrane</keyword>
<sequence length="722" mass="71840">MGGGGLVAANVYASASEGGWGGTSGQSGDQALTSRTVTLDCPDVGQKLTDVPDPAQSRVDTELATLDKQITEAYDRLASTREAQANDGSYVQNSILGPLKDKRAAVIDRIKADYQQAGATAPGAIDGMAPCTGVPAEQGQPPAAGQNGEGQNGSGQNGSDQAGGGQEGSGQNGSGQNGQQQGSGGQAVGGPVASDFVDIRSVQPNVRKPAPQTGASTGAFVTKCGVNANGNHNTDNVIVAPGVKNGAHHLHDYVGNQSNDAFATNDTFAAAQTSCENQQDKSSYYWPVVRVQDGTQDFDQNNDGGGKEGNVGKILVAKQAEITFVGSPTSKVVAMPRFLRIITGDAKAFTNGPKNANAHWSCTGFEDRQLTDKYPICPDGSSVVRSFAFQSCWDGQNIDSANHRTHVAFADADGNCQNGFKAIPQLTMRLVYDVPQPVIENGQVKNPYAVDGFPEQLHKPITDHDDFINVMTDELMSQVVDCVNSGRQCGGGAGDQPPSTSAPSPDPTSGDNGGSGQGSSSGGSTGTDPGTPSGDDSGSGSSSGDNSGSGSSSGDNSGSGSSSGDNSGSGSSSGDNSGSGTGSSSGHQSGSGAGSGSGGKQTSQPTAGTPGTSATDGGSGSGRGGAAPRVFASSSPARSDASAAPGSGSEDSHTGQAAGEPSAAGQPSAEGGVAPSAAPGTQPQAVTGGLAETGAHLWPAAAGGVLVIAGLVLLRRIGRRSF</sequence>
<evidence type="ECO:0000256" key="2">
    <source>
        <dbReference type="SAM" id="Phobius"/>
    </source>
</evidence>
<comment type="caution">
    <text evidence="4">The sequence shown here is derived from an EMBL/GenBank/DDBJ whole genome shotgun (WGS) entry which is preliminary data.</text>
</comment>
<protein>
    <recommendedName>
        <fullName evidence="3">DUF1996 domain-containing protein</fullName>
    </recommendedName>
</protein>
<keyword evidence="5" id="KW-1185">Reference proteome</keyword>
<organism evidence="4 5">
    <name type="scientific">Streptomyces glomeratus</name>
    <dbReference type="NCBI Taxonomy" id="284452"/>
    <lineage>
        <taxon>Bacteria</taxon>
        <taxon>Bacillati</taxon>
        <taxon>Actinomycetota</taxon>
        <taxon>Actinomycetes</taxon>
        <taxon>Kitasatosporales</taxon>
        <taxon>Streptomycetaceae</taxon>
        <taxon>Streptomyces</taxon>
    </lineage>
</organism>
<feature type="compositionally biased region" description="Gly residues" evidence="1">
    <location>
        <begin position="147"/>
        <end position="188"/>
    </location>
</feature>